<reference evidence="1 2" key="1">
    <citation type="submission" date="2021-07" db="EMBL/GenBank/DDBJ databases">
        <authorList>
            <person name="Palmer J.M."/>
        </authorList>
    </citation>
    <scope>NUCLEOTIDE SEQUENCE [LARGE SCALE GENOMIC DNA]</scope>
    <source>
        <strain evidence="1 2">AT_MEX2019</strain>
        <tissue evidence="1">Muscle</tissue>
    </source>
</reference>
<dbReference type="EMBL" id="JAHUTI010021697">
    <property type="protein sequence ID" value="MED6239610.1"/>
    <property type="molecule type" value="Genomic_DNA"/>
</dbReference>
<accession>A0ABU7AQA9</accession>
<evidence type="ECO:0000313" key="2">
    <source>
        <dbReference type="Proteomes" id="UP001345963"/>
    </source>
</evidence>
<keyword evidence="2" id="KW-1185">Reference proteome</keyword>
<gene>
    <name evidence="1" type="ORF">ATANTOWER_008598</name>
</gene>
<protein>
    <submittedName>
        <fullName evidence="1">Uncharacterized protein</fullName>
    </submittedName>
</protein>
<dbReference type="Proteomes" id="UP001345963">
    <property type="component" value="Unassembled WGS sequence"/>
</dbReference>
<sequence length="72" mass="8218">MLHSKNLHQVQFQPQTGIHLPERKLHRRGFTHNHYLCRQSLTLGQIHPEAALQLSSQAPHRSPLGGYATSFL</sequence>
<organism evidence="1 2">
    <name type="scientific">Ataeniobius toweri</name>
    <dbReference type="NCBI Taxonomy" id="208326"/>
    <lineage>
        <taxon>Eukaryota</taxon>
        <taxon>Metazoa</taxon>
        <taxon>Chordata</taxon>
        <taxon>Craniata</taxon>
        <taxon>Vertebrata</taxon>
        <taxon>Euteleostomi</taxon>
        <taxon>Actinopterygii</taxon>
        <taxon>Neopterygii</taxon>
        <taxon>Teleostei</taxon>
        <taxon>Neoteleostei</taxon>
        <taxon>Acanthomorphata</taxon>
        <taxon>Ovalentaria</taxon>
        <taxon>Atherinomorphae</taxon>
        <taxon>Cyprinodontiformes</taxon>
        <taxon>Goodeidae</taxon>
        <taxon>Ataeniobius</taxon>
    </lineage>
</organism>
<evidence type="ECO:0000313" key="1">
    <source>
        <dbReference type="EMBL" id="MED6239610.1"/>
    </source>
</evidence>
<name>A0ABU7AQA9_9TELE</name>
<proteinExistence type="predicted"/>
<comment type="caution">
    <text evidence="1">The sequence shown here is derived from an EMBL/GenBank/DDBJ whole genome shotgun (WGS) entry which is preliminary data.</text>
</comment>